<comment type="caution">
    <text evidence="1">The sequence shown here is derived from an EMBL/GenBank/DDBJ whole genome shotgun (WGS) entry which is preliminary data.</text>
</comment>
<organism evidence="1 2">
    <name type="scientific">Rotaria magnacalcarata</name>
    <dbReference type="NCBI Taxonomy" id="392030"/>
    <lineage>
        <taxon>Eukaryota</taxon>
        <taxon>Metazoa</taxon>
        <taxon>Spiralia</taxon>
        <taxon>Gnathifera</taxon>
        <taxon>Rotifera</taxon>
        <taxon>Eurotatoria</taxon>
        <taxon>Bdelloidea</taxon>
        <taxon>Philodinida</taxon>
        <taxon>Philodinidae</taxon>
        <taxon>Rotaria</taxon>
    </lineage>
</organism>
<evidence type="ECO:0000313" key="2">
    <source>
        <dbReference type="Proteomes" id="UP000676336"/>
    </source>
</evidence>
<evidence type="ECO:0000313" key="1">
    <source>
        <dbReference type="EMBL" id="CAF5214907.1"/>
    </source>
</evidence>
<reference evidence="1" key="1">
    <citation type="submission" date="2021-02" db="EMBL/GenBank/DDBJ databases">
        <authorList>
            <person name="Nowell W R."/>
        </authorList>
    </citation>
    <scope>NUCLEOTIDE SEQUENCE</scope>
</reference>
<gene>
    <name evidence="1" type="ORF">SMN809_LOCUS79416</name>
</gene>
<accession>A0A8S3J6N7</accession>
<sequence length="91" mass="9978">MIITDVEREAALHKFELQQHNVLDAPAPLTFEQPLFVQVPPSGPRDTICCPKTKSVEKKPPTIHHPEGDASLVTPVAFGSKVSDQPRTAQL</sequence>
<dbReference type="AlphaFoldDB" id="A0A8S3J6N7"/>
<name>A0A8S3J6N7_9BILA</name>
<proteinExistence type="predicted"/>
<dbReference type="Proteomes" id="UP000676336">
    <property type="component" value="Unassembled WGS sequence"/>
</dbReference>
<dbReference type="EMBL" id="CAJOBI010342458">
    <property type="protein sequence ID" value="CAF5214907.1"/>
    <property type="molecule type" value="Genomic_DNA"/>
</dbReference>
<protein>
    <submittedName>
        <fullName evidence="1">Uncharacterized protein</fullName>
    </submittedName>
</protein>